<dbReference type="Proteomes" id="UP000011885">
    <property type="component" value="Unassembled WGS sequence"/>
</dbReference>
<protein>
    <submittedName>
        <fullName evidence="1">Uncharacterized protein</fullName>
    </submittedName>
</protein>
<dbReference type="EMBL" id="ANOH01000279">
    <property type="protein sequence ID" value="EMI54389.1"/>
    <property type="molecule type" value="Genomic_DNA"/>
</dbReference>
<organism evidence="1 2">
    <name type="scientific">Rhodopirellula sallentina SM41</name>
    <dbReference type="NCBI Taxonomy" id="1263870"/>
    <lineage>
        <taxon>Bacteria</taxon>
        <taxon>Pseudomonadati</taxon>
        <taxon>Planctomycetota</taxon>
        <taxon>Planctomycetia</taxon>
        <taxon>Pirellulales</taxon>
        <taxon>Pirellulaceae</taxon>
        <taxon>Rhodopirellula</taxon>
    </lineage>
</organism>
<accession>M5TZD4</accession>
<evidence type="ECO:0000313" key="2">
    <source>
        <dbReference type="Proteomes" id="UP000011885"/>
    </source>
</evidence>
<name>M5TZD4_9BACT</name>
<comment type="caution">
    <text evidence="1">The sequence shown here is derived from an EMBL/GenBank/DDBJ whole genome shotgun (WGS) entry which is preliminary data.</text>
</comment>
<keyword evidence="2" id="KW-1185">Reference proteome</keyword>
<evidence type="ECO:0000313" key="1">
    <source>
        <dbReference type="EMBL" id="EMI54389.1"/>
    </source>
</evidence>
<dbReference type="PATRIC" id="fig|1263870.3.peg.4412"/>
<reference evidence="1 2" key="1">
    <citation type="journal article" date="2013" name="Mar. Genomics">
        <title>Expression of sulfatases in Rhodopirellula baltica and the diversity of sulfatases in the genus Rhodopirellula.</title>
        <authorList>
            <person name="Wegner C.E."/>
            <person name="Richter-Heitmann T."/>
            <person name="Klindworth A."/>
            <person name="Klockow C."/>
            <person name="Richter M."/>
            <person name="Achstetter T."/>
            <person name="Glockner F.O."/>
            <person name="Harder J."/>
        </authorList>
    </citation>
    <scope>NUCLEOTIDE SEQUENCE [LARGE SCALE GENOMIC DNA]</scope>
    <source>
        <strain evidence="1 2">SM41</strain>
    </source>
</reference>
<gene>
    <name evidence="1" type="ORF">RSSM_04166</name>
</gene>
<sequence length="65" mass="7661">MTEMIRSYLMLLVLFSFGVPLVGCSEEENRTIETQGELWDERAAFYANEDNFTDEEYVDEEEPEE</sequence>
<proteinExistence type="predicted"/>
<dbReference type="AlphaFoldDB" id="M5TZD4"/>